<proteinExistence type="predicted"/>
<keyword evidence="1" id="KW-1133">Transmembrane helix</keyword>
<dbReference type="Proteomes" id="UP000499080">
    <property type="component" value="Unassembled WGS sequence"/>
</dbReference>
<accession>A0A4Y2BWV9</accession>
<evidence type="ECO:0000313" key="3">
    <source>
        <dbReference type="Proteomes" id="UP000499080"/>
    </source>
</evidence>
<gene>
    <name evidence="2" type="ORF">AVEN_235039_1</name>
</gene>
<evidence type="ECO:0000256" key="1">
    <source>
        <dbReference type="SAM" id="Phobius"/>
    </source>
</evidence>
<evidence type="ECO:0000313" key="2">
    <source>
        <dbReference type="EMBL" id="GBL96548.1"/>
    </source>
</evidence>
<reference evidence="2 3" key="1">
    <citation type="journal article" date="2019" name="Sci. Rep.">
        <title>Orb-weaving spider Araneus ventricosus genome elucidates the spidroin gene catalogue.</title>
        <authorList>
            <person name="Kono N."/>
            <person name="Nakamura H."/>
            <person name="Ohtoshi R."/>
            <person name="Moran D.A.P."/>
            <person name="Shinohara A."/>
            <person name="Yoshida Y."/>
            <person name="Fujiwara M."/>
            <person name="Mori M."/>
            <person name="Tomita M."/>
            <person name="Arakawa K."/>
        </authorList>
    </citation>
    <scope>NUCLEOTIDE SEQUENCE [LARGE SCALE GENOMIC DNA]</scope>
</reference>
<dbReference type="AlphaFoldDB" id="A0A4Y2BWV9"/>
<comment type="caution">
    <text evidence="2">The sequence shown here is derived from an EMBL/GenBank/DDBJ whole genome shotgun (WGS) entry which is preliminary data.</text>
</comment>
<sequence>MLLAALQNINGLPHFGVRWRVFFNTFVTVGIINFYCLVFLGKFPSLLKAATGMSSSMDIHSSYSSFCLMDDLQREVMKNKRRSSWDVWGKVVPRCFLTSRGKNSTNVNR</sequence>
<dbReference type="EMBL" id="BGPR01084716">
    <property type="protein sequence ID" value="GBL96548.1"/>
    <property type="molecule type" value="Genomic_DNA"/>
</dbReference>
<feature type="transmembrane region" description="Helical" evidence="1">
    <location>
        <begin position="21"/>
        <end position="40"/>
    </location>
</feature>
<organism evidence="2 3">
    <name type="scientific">Araneus ventricosus</name>
    <name type="common">Orbweaver spider</name>
    <name type="synonym">Epeira ventricosa</name>
    <dbReference type="NCBI Taxonomy" id="182803"/>
    <lineage>
        <taxon>Eukaryota</taxon>
        <taxon>Metazoa</taxon>
        <taxon>Ecdysozoa</taxon>
        <taxon>Arthropoda</taxon>
        <taxon>Chelicerata</taxon>
        <taxon>Arachnida</taxon>
        <taxon>Araneae</taxon>
        <taxon>Araneomorphae</taxon>
        <taxon>Entelegynae</taxon>
        <taxon>Araneoidea</taxon>
        <taxon>Araneidae</taxon>
        <taxon>Araneus</taxon>
    </lineage>
</organism>
<keyword evidence="1" id="KW-0472">Membrane</keyword>
<name>A0A4Y2BWV9_ARAVE</name>
<protein>
    <submittedName>
        <fullName evidence="2">Uncharacterized protein</fullName>
    </submittedName>
</protein>
<keyword evidence="1" id="KW-0812">Transmembrane</keyword>
<keyword evidence="3" id="KW-1185">Reference proteome</keyword>